<feature type="compositionally biased region" description="Basic and acidic residues" evidence="1">
    <location>
        <begin position="56"/>
        <end position="66"/>
    </location>
</feature>
<organism evidence="2 3">
    <name type="scientific">Niallia nealsonii</name>
    <dbReference type="NCBI Taxonomy" id="115979"/>
    <lineage>
        <taxon>Bacteria</taxon>
        <taxon>Bacillati</taxon>
        <taxon>Bacillota</taxon>
        <taxon>Bacilli</taxon>
        <taxon>Bacillales</taxon>
        <taxon>Bacillaceae</taxon>
        <taxon>Niallia</taxon>
    </lineage>
</organism>
<gene>
    <name evidence="2" type="ORF">CWS01_05760</name>
</gene>
<dbReference type="Proteomes" id="UP000233375">
    <property type="component" value="Unassembled WGS sequence"/>
</dbReference>
<evidence type="ECO:0000313" key="3">
    <source>
        <dbReference type="Proteomes" id="UP000233375"/>
    </source>
</evidence>
<dbReference type="EMBL" id="PISE01000011">
    <property type="protein sequence ID" value="PKG24754.1"/>
    <property type="molecule type" value="Genomic_DNA"/>
</dbReference>
<reference evidence="2 3" key="1">
    <citation type="journal article" date="2003" name="Int. J. Syst. Evol. Microbiol.">
        <title>Bacillus nealsonii sp. nov., isolated from a spacecraft-assembly facility, whose spores are gamma-radiation resistant.</title>
        <authorList>
            <person name="Venkateswaran K."/>
            <person name="Kempf M."/>
            <person name="Chen F."/>
            <person name="Satomi M."/>
            <person name="Nicholson W."/>
            <person name="Kern R."/>
        </authorList>
    </citation>
    <scope>NUCLEOTIDE SEQUENCE [LARGE SCALE GENOMIC DNA]</scope>
    <source>
        <strain evidence="2 3">FO-92</strain>
    </source>
</reference>
<dbReference type="AlphaFoldDB" id="A0A2N0Z5J0"/>
<keyword evidence="3" id="KW-1185">Reference proteome</keyword>
<evidence type="ECO:0000313" key="2">
    <source>
        <dbReference type="EMBL" id="PKG24754.1"/>
    </source>
</evidence>
<dbReference type="OrthoDB" id="1932566at2"/>
<accession>A0A2N0Z5J0</accession>
<evidence type="ECO:0000256" key="1">
    <source>
        <dbReference type="SAM" id="MobiDB-lite"/>
    </source>
</evidence>
<proteinExistence type="predicted"/>
<dbReference type="Pfam" id="PF19754">
    <property type="entry name" value="DUF6241"/>
    <property type="match status" value="1"/>
</dbReference>
<name>A0A2N0Z5J0_9BACI</name>
<feature type="region of interest" description="Disordered" evidence="1">
    <location>
        <begin position="39"/>
        <end position="75"/>
    </location>
</feature>
<comment type="caution">
    <text evidence="2">The sequence shown here is derived from an EMBL/GenBank/DDBJ whole genome shotgun (WGS) entry which is preliminary data.</text>
</comment>
<dbReference type="InterPro" id="IPR046208">
    <property type="entry name" value="DUF6241"/>
</dbReference>
<sequence>MKKGLIITSSTILLAALIAWGASILPKYAPENSGNSVVSSALAKETGEQEEASGTESKKDGEEQTGKIDGVTYDTKLNDQSTEDEVVQVMHQMTHQKVKAKEKWGAVPILEDTINQVYSIIAKSDFENKAELLDIVDKWKNNNFEAVDEDHNYFWKLQGGTIGKAYGILSEEEEEEFIKNNYKEYVVNGMLGLK</sequence>
<dbReference type="RefSeq" id="WP_101176231.1">
    <property type="nucleotide sequence ID" value="NZ_PISE01000011.1"/>
</dbReference>
<protein>
    <submittedName>
        <fullName evidence="2">Uncharacterized protein</fullName>
    </submittedName>
</protein>